<sequence>MRTLPARSHAPSARAVPLVKGAHSVRTVSSLIAAAAAFAVLLTSPLLAEPAVAATEEGPVTWSVRPGDENGEDGRSWVEWEAEPGEVLSEHMVVTNHSRRDVEFRLTSADGYFTETGRFNMLAGDQVSVAAGTWIDLPESVVVPAGASEAVPFTVTVPDDAGPGDHPAGVAASIRSAGDGTLGVESRVGFRVMTRVTGDLVAQLSVAATGAYAGMANPFEAGSVDIAYEVSNTGNTRLRAQPEISLSGPFGIAARTITGEQIGEIAPGETRRGVVRVPSVWPLFTYDVTLHAQPEAVSDDLDFDEAAPATAQATFLAMPWSQLATLGVGALLLTWTVWRRRHEKQKTERLIEQARAEALAGASAGPPQSAASAQPAATPPPSRRAARTSAGLALIGLLAAGQLLQAPVAQAADGDSRSGVDLNVEITPEPTPEPPVTPPATPPAPEPEPTHGVDCVSAPAPAAAQLHDDNRGALRSSTLLSVPQGGTITAPVGRDYVGELLCGWLFSSPTSLGSDTVTADGSVTFTVPIDAPTGMHRLVITDTSGTILAWTEATVTPASAPSPAPSLPLTGGQIAWGVALGAVALIVLGGMLTATRRRTV</sequence>
<keyword evidence="4" id="KW-1185">Reference proteome</keyword>
<accession>A0A917MNI0</accession>
<reference evidence="3" key="2">
    <citation type="submission" date="2020-09" db="EMBL/GenBank/DDBJ databases">
        <authorList>
            <person name="Sun Q."/>
            <person name="Zhou Y."/>
        </authorList>
    </citation>
    <scope>NUCLEOTIDE SEQUENCE</scope>
    <source>
        <strain evidence="3">CGMCC 1.15794</strain>
    </source>
</reference>
<gene>
    <name evidence="3" type="ORF">GCM10010921_31280</name>
</gene>
<dbReference type="AlphaFoldDB" id="A0A917MNI0"/>
<protein>
    <recommendedName>
        <fullName evidence="5">DUF916 domain-containing protein</fullName>
    </recommendedName>
</protein>
<reference evidence="3" key="1">
    <citation type="journal article" date="2014" name="Int. J. Syst. Evol. Microbiol.">
        <title>Complete genome sequence of Corynebacterium casei LMG S-19264T (=DSM 44701T), isolated from a smear-ripened cheese.</title>
        <authorList>
            <consortium name="US DOE Joint Genome Institute (JGI-PGF)"/>
            <person name="Walter F."/>
            <person name="Albersmeier A."/>
            <person name="Kalinowski J."/>
            <person name="Ruckert C."/>
        </authorList>
    </citation>
    <scope>NUCLEOTIDE SEQUENCE</scope>
    <source>
        <strain evidence="3">CGMCC 1.15794</strain>
    </source>
</reference>
<keyword evidence="2" id="KW-0812">Transmembrane</keyword>
<keyword evidence="2" id="KW-0472">Membrane</keyword>
<evidence type="ECO:0008006" key="5">
    <source>
        <dbReference type="Google" id="ProtNLM"/>
    </source>
</evidence>
<feature type="compositionally biased region" description="Pro residues" evidence="1">
    <location>
        <begin position="429"/>
        <end position="447"/>
    </location>
</feature>
<dbReference type="Proteomes" id="UP000657592">
    <property type="component" value="Unassembled WGS sequence"/>
</dbReference>
<feature type="region of interest" description="Disordered" evidence="1">
    <location>
        <begin position="411"/>
        <end position="456"/>
    </location>
</feature>
<feature type="transmembrane region" description="Helical" evidence="2">
    <location>
        <begin position="574"/>
        <end position="594"/>
    </location>
</feature>
<feature type="compositionally biased region" description="Low complexity" evidence="1">
    <location>
        <begin position="358"/>
        <end position="376"/>
    </location>
</feature>
<feature type="region of interest" description="Disordered" evidence="1">
    <location>
        <begin position="358"/>
        <end position="387"/>
    </location>
</feature>
<keyword evidence="2" id="KW-1133">Transmembrane helix</keyword>
<evidence type="ECO:0000256" key="1">
    <source>
        <dbReference type="SAM" id="MobiDB-lite"/>
    </source>
</evidence>
<proteinExistence type="predicted"/>
<evidence type="ECO:0000313" key="3">
    <source>
        <dbReference type="EMBL" id="GGH51740.1"/>
    </source>
</evidence>
<name>A0A917MNI0_9MICO</name>
<evidence type="ECO:0000256" key="2">
    <source>
        <dbReference type="SAM" id="Phobius"/>
    </source>
</evidence>
<evidence type="ECO:0000313" key="4">
    <source>
        <dbReference type="Proteomes" id="UP000657592"/>
    </source>
</evidence>
<dbReference type="EMBL" id="BMJY01000031">
    <property type="protein sequence ID" value="GGH51740.1"/>
    <property type="molecule type" value="Genomic_DNA"/>
</dbReference>
<organism evidence="3 4">
    <name type="scientific">Microbacterium album</name>
    <dbReference type="NCBI Taxonomy" id="2053191"/>
    <lineage>
        <taxon>Bacteria</taxon>
        <taxon>Bacillati</taxon>
        <taxon>Actinomycetota</taxon>
        <taxon>Actinomycetes</taxon>
        <taxon>Micrococcales</taxon>
        <taxon>Microbacteriaceae</taxon>
        <taxon>Microbacterium</taxon>
    </lineage>
</organism>
<comment type="caution">
    <text evidence="3">The sequence shown here is derived from an EMBL/GenBank/DDBJ whole genome shotgun (WGS) entry which is preliminary data.</text>
</comment>